<dbReference type="Proteomes" id="UP001497680">
    <property type="component" value="Unassembled WGS sequence"/>
</dbReference>
<protein>
    <submittedName>
        <fullName evidence="1">Uncharacterized protein</fullName>
    </submittedName>
</protein>
<name>A0ACC0CVH7_9PEZI</name>
<gene>
    <name evidence="1" type="ORF">F4821DRAFT_261986</name>
</gene>
<accession>A0ACC0CVH7</accession>
<sequence length="206" mass="22942">MATLPDPGPRQMQRAGGRLTRERASGLKARERWQSFRILDLDTWTPTVDPDRGPQPWTSTIASGGWEDDANKRAGFSNFESGGKMAIRTLDPRRPHPRRSRPRSHPRPSRRPTPPNRFDRPIPPIDPADPPTEPDQTVPQVSFALFIPRRPQSAKSEANTTLTRSRLWTPTPAVSEAPDAAGARERNSSVPLLVPDSRARNAVPCL</sequence>
<keyword evidence="2" id="KW-1185">Reference proteome</keyword>
<evidence type="ECO:0000313" key="1">
    <source>
        <dbReference type="EMBL" id="KAI6084465.1"/>
    </source>
</evidence>
<dbReference type="EMBL" id="MU394337">
    <property type="protein sequence ID" value="KAI6084465.1"/>
    <property type="molecule type" value="Genomic_DNA"/>
</dbReference>
<evidence type="ECO:0000313" key="2">
    <source>
        <dbReference type="Proteomes" id="UP001497680"/>
    </source>
</evidence>
<comment type="caution">
    <text evidence="1">The sequence shown here is derived from an EMBL/GenBank/DDBJ whole genome shotgun (WGS) entry which is preliminary data.</text>
</comment>
<reference evidence="1 2" key="1">
    <citation type="journal article" date="2022" name="New Phytol.">
        <title>Ecological generalism drives hyperdiversity of secondary metabolite gene clusters in xylarialean endophytes.</title>
        <authorList>
            <person name="Franco M.E.E."/>
            <person name="Wisecaver J.H."/>
            <person name="Arnold A.E."/>
            <person name="Ju Y.M."/>
            <person name="Slot J.C."/>
            <person name="Ahrendt S."/>
            <person name="Moore L.P."/>
            <person name="Eastman K.E."/>
            <person name="Scott K."/>
            <person name="Konkel Z."/>
            <person name="Mondo S.J."/>
            <person name="Kuo A."/>
            <person name="Hayes R.D."/>
            <person name="Haridas S."/>
            <person name="Andreopoulos B."/>
            <person name="Riley R."/>
            <person name="LaButti K."/>
            <person name="Pangilinan J."/>
            <person name="Lipzen A."/>
            <person name="Amirebrahimi M."/>
            <person name="Yan J."/>
            <person name="Adam C."/>
            <person name="Keymanesh K."/>
            <person name="Ng V."/>
            <person name="Louie K."/>
            <person name="Northen T."/>
            <person name="Drula E."/>
            <person name="Henrissat B."/>
            <person name="Hsieh H.M."/>
            <person name="Youens-Clark K."/>
            <person name="Lutzoni F."/>
            <person name="Miadlikowska J."/>
            <person name="Eastwood D.C."/>
            <person name="Hamelin R.C."/>
            <person name="Grigoriev I.V."/>
            <person name="U'Ren J.M."/>
        </authorList>
    </citation>
    <scope>NUCLEOTIDE SEQUENCE [LARGE SCALE GENOMIC DNA]</scope>
    <source>
        <strain evidence="1 2">ER1909</strain>
    </source>
</reference>
<organism evidence="1 2">
    <name type="scientific">Hypoxylon rubiginosum</name>
    <dbReference type="NCBI Taxonomy" id="110542"/>
    <lineage>
        <taxon>Eukaryota</taxon>
        <taxon>Fungi</taxon>
        <taxon>Dikarya</taxon>
        <taxon>Ascomycota</taxon>
        <taxon>Pezizomycotina</taxon>
        <taxon>Sordariomycetes</taxon>
        <taxon>Xylariomycetidae</taxon>
        <taxon>Xylariales</taxon>
        <taxon>Hypoxylaceae</taxon>
        <taxon>Hypoxylon</taxon>
    </lineage>
</organism>
<proteinExistence type="predicted"/>